<evidence type="ECO:0000313" key="3">
    <source>
        <dbReference type="EMBL" id="MCP2170288.1"/>
    </source>
</evidence>
<evidence type="ECO:0008006" key="5">
    <source>
        <dbReference type="Google" id="ProtNLM"/>
    </source>
</evidence>
<evidence type="ECO:0000313" key="4">
    <source>
        <dbReference type="Proteomes" id="UP001206128"/>
    </source>
</evidence>
<keyword evidence="4" id="KW-1185">Reference proteome</keyword>
<protein>
    <recommendedName>
        <fullName evidence="5">Transmembrane protein</fullName>
    </recommendedName>
</protein>
<evidence type="ECO:0000256" key="2">
    <source>
        <dbReference type="SAM" id="Phobius"/>
    </source>
</evidence>
<proteinExistence type="predicted"/>
<accession>A0AAE3KPV8</accession>
<gene>
    <name evidence="3" type="ORF">LX83_007179</name>
</gene>
<feature type="transmembrane region" description="Helical" evidence="2">
    <location>
        <begin position="86"/>
        <end position="108"/>
    </location>
</feature>
<feature type="region of interest" description="Disordered" evidence="1">
    <location>
        <begin position="1"/>
        <end position="22"/>
    </location>
</feature>
<feature type="transmembrane region" description="Helical" evidence="2">
    <location>
        <begin position="45"/>
        <end position="66"/>
    </location>
</feature>
<feature type="transmembrane region" description="Helical" evidence="2">
    <location>
        <begin position="115"/>
        <end position="136"/>
    </location>
</feature>
<name>A0AAE3KPV8_9PSEU</name>
<dbReference type="RefSeq" id="WP_253780394.1">
    <property type="nucleotide sequence ID" value="NZ_JAMTCK010000029.1"/>
</dbReference>
<dbReference type="AlphaFoldDB" id="A0AAE3KPV8"/>
<sequence length="185" mass="19299">MNDRRDIPGQRGGPDEPEESPELARLRAEIDQVEKAVARRIDPGFGAVVIAVAVLVFLVAAVLPWVGPASGLQILLGQRPAGAAVGPLPTVFAFAAVLIGVLASAIGLMVRRWGMAWICALGCFATTIVGVLSIWTQQTTQSHEPGPGPGGGLVLAVLAVLVLAVQWLRIAWSRPATSPTAGMEQ</sequence>
<keyword evidence="2" id="KW-1133">Transmembrane helix</keyword>
<comment type="caution">
    <text evidence="3">The sequence shown here is derived from an EMBL/GenBank/DDBJ whole genome shotgun (WGS) entry which is preliminary data.</text>
</comment>
<keyword evidence="2" id="KW-0472">Membrane</keyword>
<evidence type="ECO:0000256" key="1">
    <source>
        <dbReference type="SAM" id="MobiDB-lite"/>
    </source>
</evidence>
<keyword evidence="2" id="KW-0812">Transmembrane</keyword>
<dbReference type="Proteomes" id="UP001206128">
    <property type="component" value="Unassembled WGS sequence"/>
</dbReference>
<dbReference type="EMBL" id="JAMTCK010000029">
    <property type="protein sequence ID" value="MCP2170288.1"/>
    <property type="molecule type" value="Genomic_DNA"/>
</dbReference>
<organism evidence="3 4">
    <name type="scientific">Goodfellowiella coeruleoviolacea</name>
    <dbReference type="NCBI Taxonomy" id="334858"/>
    <lineage>
        <taxon>Bacteria</taxon>
        <taxon>Bacillati</taxon>
        <taxon>Actinomycetota</taxon>
        <taxon>Actinomycetes</taxon>
        <taxon>Pseudonocardiales</taxon>
        <taxon>Pseudonocardiaceae</taxon>
        <taxon>Goodfellowiella</taxon>
    </lineage>
</organism>
<feature type="transmembrane region" description="Helical" evidence="2">
    <location>
        <begin position="148"/>
        <end position="168"/>
    </location>
</feature>
<reference evidence="3" key="1">
    <citation type="submission" date="2022-06" db="EMBL/GenBank/DDBJ databases">
        <title>Genomic Encyclopedia of Archaeal and Bacterial Type Strains, Phase II (KMG-II): from individual species to whole genera.</title>
        <authorList>
            <person name="Goeker M."/>
        </authorList>
    </citation>
    <scope>NUCLEOTIDE SEQUENCE</scope>
    <source>
        <strain evidence="3">DSM 43935</strain>
    </source>
</reference>